<proteinExistence type="predicted"/>
<dbReference type="Proteomes" id="UP000008953">
    <property type="component" value="Chromosome"/>
</dbReference>
<dbReference type="KEGG" id="rix:RO1_41190"/>
<gene>
    <name evidence="1" type="ORF">RO1_41190</name>
</gene>
<evidence type="ECO:0000313" key="1">
    <source>
        <dbReference type="EMBL" id="CBL14301.1"/>
    </source>
</evidence>
<protein>
    <submittedName>
        <fullName evidence="1">Uncharacterized protein</fullName>
    </submittedName>
</protein>
<evidence type="ECO:0000313" key="2">
    <source>
        <dbReference type="Proteomes" id="UP000008953"/>
    </source>
</evidence>
<name>D4L3W1_9FIRM</name>
<reference evidence="1 2" key="2">
    <citation type="submission" date="2010-03" db="EMBL/GenBank/DDBJ databases">
        <authorList>
            <person name="Pajon A."/>
        </authorList>
    </citation>
    <scope>NUCLEOTIDE SEQUENCE [LARGE SCALE GENOMIC DNA]</scope>
    <source>
        <strain evidence="1 2">XB6B4</strain>
    </source>
</reference>
<dbReference type="HOGENOM" id="CLU_218792_0_0_9"/>
<organism evidence="1 2">
    <name type="scientific">Roseburia intestinalis XB6B4</name>
    <dbReference type="NCBI Taxonomy" id="718255"/>
    <lineage>
        <taxon>Bacteria</taxon>
        <taxon>Bacillati</taxon>
        <taxon>Bacillota</taxon>
        <taxon>Clostridia</taxon>
        <taxon>Lachnospirales</taxon>
        <taxon>Lachnospiraceae</taxon>
        <taxon>Roseburia</taxon>
    </lineage>
</organism>
<dbReference type="EMBL" id="FP929050">
    <property type="protein sequence ID" value="CBL14301.1"/>
    <property type="molecule type" value="Genomic_DNA"/>
</dbReference>
<accession>D4L3W1</accession>
<sequence>MGKRRAFYLGALNMIQWWQQILPIWNAKHQQNPLLERGTSEQ</sequence>
<reference evidence="1 2" key="1">
    <citation type="submission" date="2010-03" db="EMBL/GenBank/DDBJ databases">
        <title>The genome sequence of Roseburia intestinalis XB6B4.</title>
        <authorList>
            <consortium name="metaHIT consortium -- http://www.metahit.eu/"/>
            <person name="Pajon A."/>
            <person name="Turner K."/>
            <person name="Parkhill J."/>
            <person name="Bernalier A."/>
        </authorList>
    </citation>
    <scope>NUCLEOTIDE SEQUENCE [LARGE SCALE GENOMIC DNA]</scope>
    <source>
        <strain evidence="1 2">XB6B4</strain>
    </source>
</reference>
<dbReference type="AlphaFoldDB" id="D4L3W1"/>